<dbReference type="PANTHER" id="PTHR19446">
    <property type="entry name" value="REVERSE TRANSCRIPTASES"/>
    <property type="match status" value="1"/>
</dbReference>
<protein>
    <recommendedName>
        <fullName evidence="1">Reverse transcriptase domain-containing protein</fullName>
    </recommendedName>
</protein>
<dbReference type="AlphaFoldDB" id="A0A8B6CRB5"/>
<organism evidence="2 3">
    <name type="scientific">Mytilus galloprovincialis</name>
    <name type="common">Mediterranean mussel</name>
    <dbReference type="NCBI Taxonomy" id="29158"/>
    <lineage>
        <taxon>Eukaryota</taxon>
        <taxon>Metazoa</taxon>
        <taxon>Spiralia</taxon>
        <taxon>Lophotrochozoa</taxon>
        <taxon>Mollusca</taxon>
        <taxon>Bivalvia</taxon>
        <taxon>Autobranchia</taxon>
        <taxon>Pteriomorphia</taxon>
        <taxon>Mytilida</taxon>
        <taxon>Mytiloidea</taxon>
        <taxon>Mytilidae</taxon>
        <taxon>Mytilinae</taxon>
        <taxon>Mytilus</taxon>
    </lineage>
</organism>
<evidence type="ECO:0000313" key="3">
    <source>
        <dbReference type="Proteomes" id="UP000596742"/>
    </source>
</evidence>
<dbReference type="EMBL" id="UYJE01002276">
    <property type="protein sequence ID" value="VDI09227.1"/>
    <property type="molecule type" value="Genomic_DNA"/>
</dbReference>
<dbReference type="Proteomes" id="UP000596742">
    <property type="component" value="Unassembled WGS sequence"/>
</dbReference>
<dbReference type="InterPro" id="IPR000477">
    <property type="entry name" value="RT_dom"/>
</dbReference>
<sequence>MLNGRIGCNEFTYISPQGKSVVDYVCVPYEQIGNILDFNVVKMSDIINTVNHCPVSVPDHSLLTGEIRLPDNTPCSITCDTSDRNIESTKRKYNVSSIPDSFLSDQERLDLIYGAINRIENSINVDNCVQSAYDNFCAVVKDEMKDKLPVIKNNTTNRNKHTKSMYKPYWNQVLQDQWNNVCKSEKDWLKSEGSNAHKKTYWLKSEGSNAHKKTLKEKYCYERKSGIASERNESIPWSVFDNEGNISTEKDFVLKRWKSDFEDLFNKNDHAQPSIEDNGNDIQYDVTKLNDPISREEIIKAVESAKVRKATGFDEIPAEVLKNPTAVELLFDICNGCFELGKIPEQWTTGIINPIFKTGSDDRKNPMNYRGITLVSVPSKIYCHVLNSRLNEWMEANKTLCDEQNGFREKRSCEEHIHALHTVINDRKIWKLSTFVCFIDMRTAFDSVPRNLLWYKMFKAGIRGKFLTAIHSLYDDVKCSLKVNDRLTPWFNVDSGVKQGCLMSPSLFAVYINDLAERVNNLNCGIKIDDIELSILLYADDIAVFAQD</sequence>
<reference evidence="2" key="1">
    <citation type="submission" date="2018-11" db="EMBL/GenBank/DDBJ databases">
        <authorList>
            <person name="Alioto T."/>
            <person name="Alioto T."/>
        </authorList>
    </citation>
    <scope>NUCLEOTIDE SEQUENCE</scope>
</reference>
<dbReference type="OrthoDB" id="6151114at2759"/>
<evidence type="ECO:0000259" key="1">
    <source>
        <dbReference type="PROSITE" id="PS50878"/>
    </source>
</evidence>
<dbReference type="PROSITE" id="PS50878">
    <property type="entry name" value="RT_POL"/>
    <property type="match status" value="1"/>
</dbReference>
<comment type="caution">
    <text evidence="2">The sequence shown here is derived from an EMBL/GenBank/DDBJ whole genome shotgun (WGS) entry which is preliminary data.</text>
</comment>
<dbReference type="SUPFAM" id="SSF56672">
    <property type="entry name" value="DNA/RNA polymerases"/>
    <property type="match status" value="1"/>
</dbReference>
<dbReference type="Pfam" id="PF00078">
    <property type="entry name" value="RVT_1"/>
    <property type="match status" value="1"/>
</dbReference>
<dbReference type="CDD" id="cd01650">
    <property type="entry name" value="RT_nLTR_like"/>
    <property type="match status" value="1"/>
</dbReference>
<evidence type="ECO:0000313" key="2">
    <source>
        <dbReference type="EMBL" id="VDI09227.1"/>
    </source>
</evidence>
<accession>A0A8B6CRB5</accession>
<keyword evidence="3" id="KW-1185">Reference proteome</keyword>
<gene>
    <name evidence="2" type="ORF">MGAL_10B082420</name>
</gene>
<dbReference type="InterPro" id="IPR043502">
    <property type="entry name" value="DNA/RNA_pol_sf"/>
</dbReference>
<name>A0A8B6CRB5_MYTGA</name>
<feature type="domain" description="Reverse transcriptase" evidence="1">
    <location>
        <begin position="336"/>
        <end position="548"/>
    </location>
</feature>
<proteinExistence type="predicted"/>